<protein>
    <submittedName>
        <fullName evidence="1">Uncharacterized protein</fullName>
    </submittedName>
</protein>
<sequence>MSKNYNKYLSKAAWDGLSENTIKQQHVWYQ</sequence>
<keyword evidence="2" id="KW-1185">Reference proteome</keyword>
<comment type="caution">
    <text evidence="1">The sequence shown here is derived from an EMBL/GenBank/DDBJ whole genome shotgun (WGS) entry which is preliminary data.</text>
</comment>
<accession>A0A0V0SSY6</accession>
<evidence type="ECO:0000313" key="1">
    <source>
        <dbReference type="EMBL" id="KRX29841.1"/>
    </source>
</evidence>
<dbReference type="AlphaFoldDB" id="A0A0V0SSY6"/>
<reference evidence="1 2" key="1">
    <citation type="submission" date="2015-01" db="EMBL/GenBank/DDBJ databases">
        <title>Evolution of Trichinella species and genotypes.</title>
        <authorList>
            <person name="Korhonen P.K."/>
            <person name="Edoardo P."/>
            <person name="Giuseppe L.R."/>
            <person name="Gasser R.B."/>
        </authorList>
    </citation>
    <scope>NUCLEOTIDE SEQUENCE [LARGE SCALE GENOMIC DNA]</scope>
    <source>
        <strain evidence="1">ISS417</strain>
    </source>
</reference>
<dbReference type="EMBL" id="JYDJ01002934">
    <property type="protein sequence ID" value="KRX29841.1"/>
    <property type="molecule type" value="Genomic_DNA"/>
</dbReference>
<gene>
    <name evidence="1" type="ORF">T05_2053</name>
</gene>
<organism evidence="1 2">
    <name type="scientific">Trichinella murrelli</name>
    <dbReference type="NCBI Taxonomy" id="144512"/>
    <lineage>
        <taxon>Eukaryota</taxon>
        <taxon>Metazoa</taxon>
        <taxon>Ecdysozoa</taxon>
        <taxon>Nematoda</taxon>
        <taxon>Enoplea</taxon>
        <taxon>Dorylaimia</taxon>
        <taxon>Trichinellida</taxon>
        <taxon>Trichinellidae</taxon>
        <taxon>Trichinella</taxon>
    </lineage>
</organism>
<name>A0A0V0SSY6_9BILA</name>
<dbReference type="Proteomes" id="UP000055048">
    <property type="component" value="Unassembled WGS sequence"/>
</dbReference>
<proteinExistence type="predicted"/>
<evidence type="ECO:0000313" key="2">
    <source>
        <dbReference type="Proteomes" id="UP000055048"/>
    </source>
</evidence>